<dbReference type="InterPro" id="IPR050177">
    <property type="entry name" value="Lipid_A_modif_metabolic_enz"/>
</dbReference>
<sequence length="291" mass="32586">MKRVLITGAGSYVGGWVRKRLEQEPERFYVEELDVQDDAWKSFDFSGFDSVFHVAGIAHVSTVPSMEALYFQVNRDLAVEVGERAKAAGVRQLVFMSSSIVYGDSSSRDEGPITRETPATPANFYGRSKLEAEEGLQRLADEQFNVAILRCPMIYGPGCKGNFPTLAKIARKLPIFPEVRNKRSVLYVENLAEFVAQVVDRGLSGMFWPQNADYMSTSEAVRLLGEAQGSSVHVTRVLSPFASLALRFTEAGRKAFGSLYYDMAMSDYGFDYRVASFDKSIEEFCFQQKVF</sequence>
<dbReference type="InterPro" id="IPR001509">
    <property type="entry name" value="Epimerase_deHydtase"/>
</dbReference>
<organism evidence="2 3">
    <name type="scientific">Enorma shizhengliae</name>
    <dbReference type="NCBI Taxonomy" id="2606615"/>
    <lineage>
        <taxon>Bacteria</taxon>
        <taxon>Bacillati</taxon>
        <taxon>Actinomycetota</taxon>
        <taxon>Coriobacteriia</taxon>
        <taxon>Coriobacteriales</taxon>
        <taxon>Coriobacteriaceae</taxon>
        <taxon>Enorma</taxon>
    </lineage>
</organism>
<reference evidence="3" key="1">
    <citation type="submission" date="2019-08" db="EMBL/GenBank/DDBJ databases">
        <title>Arthrobacter sp. nov., isolated from plateau pika and Tibetan wild ass.</title>
        <authorList>
            <person name="Ge Y."/>
        </authorList>
    </citation>
    <scope>NUCLEOTIDE SEQUENCE [LARGE SCALE GENOMIC DNA]</scope>
    <source>
        <strain evidence="3">HF-1365</strain>
    </source>
</reference>
<feature type="domain" description="NAD-dependent epimerase/dehydratase" evidence="1">
    <location>
        <begin position="4"/>
        <end position="201"/>
    </location>
</feature>
<protein>
    <submittedName>
        <fullName evidence="2">NAD-dependent epimerase/dehydratase family protein</fullName>
    </submittedName>
</protein>
<accession>A0A7K0G8Z9</accession>
<dbReference type="SUPFAM" id="SSF51735">
    <property type="entry name" value="NAD(P)-binding Rossmann-fold domains"/>
    <property type="match status" value="1"/>
</dbReference>
<dbReference type="InterPro" id="IPR036291">
    <property type="entry name" value="NAD(P)-bd_dom_sf"/>
</dbReference>
<gene>
    <name evidence="2" type="ORF">GJE22_03530</name>
</gene>
<dbReference type="Pfam" id="PF01370">
    <property type="entry name" value="Epimerase"/>
    <property type="match status" value="1"/>
</dbReference>
<keyword evidence="3" id="KW-1185">Reference proteome</keyword>
<evidence type="ECO:0000259" key="1">
    <source>
        <dbReference type="Pfam" id="PF01370"/>
    </source>
</evidence>
<evidence type="ECO:0000313" key="3">
    <source>
        <dbReference type="Proteomes" id="UP000470010"/>
    </source>
</evidence>
<dbReference type="PANTHER" id="PTHR43245">
    <property type="entry name" value="BIFUNCTIONAL POLYMYXIN RESISTANCE PROTEIN ARNA"/>
    <property type="match status" value="1"/>
</dbReference>
<dbReference type="EMBL" id="VTFZ01000002">
    <property type="protein sequence ID" value="MRX79679.1"/>
    <property type="molecule type" value="Genomic_DNA"/>
</dbReference>
<comment type="caution">
    <text evidence="2">The sequence shown here is derived from an EMBL/GenBank/DDBJ whole genome shotgun (WGS) entry which is preliminary data.</text>
</comment>
<dbReference type="RefSeq" id="WP_144687832.1">
    <property type="nucleotide sequence ID" value="NZ_VLLQ01000002.1"/>
</dbReference>
<dbReference type="AlphaFoldDB" id="A0A7K0G8Z9"/>
<dbReference type="PANTHER" id="PTHR43245:SF58">
    <property type="entry name" value="BLL5923 PROTEIN"/>
    <property type="match status" value="1"/>
</dbReference>
<dbReference type="Gene3D" id="3.40.50.720">
    <property type="entry name" value="NAD(P)-binding Rossmann-like Domain"/>
    <property type="match status" value="1"/>
</dbReference>
<name>A0A7K0G8Z9_9ACTN</name>
<proteinExistence type="predicted"/>
<evidence type="ECO:0000313" key="2">
    <source>
        <dbReference type="EMBL" id="MRX79679.1"/>
    </source>
</evidence>
<dbReference type="Proteomes" id="UP000470010">
    <property type="component" value="Unassembled WGS sequence"/>
</dbReference>